<feature type="coiled-coil region" evidence="1">
    <location>
        <begin position="2"/>
        <end position="29"/>
    </location>
</feature>
<comment type="caution">
    <text evidence="2">The sequence shown here is derived from an EMBL/GenBank/DDBJ whole genome shotgun (WGS) entry which is preliminary data.</text>
</comment>
<evidence type="ECO:0000313" key="3">
    <source>
        <dbReference type="Proteomes" id="UP001168821"/>
    </source>
</evidence>
<reference evidence="2" key="1">
    <citation type="journal article" date="2023" name="G3 (Bethesda)">
        <title>Whole genome assemblies of Zophobas morio and Tenebrio molitor.</title>
        <authorList>
            <person name="Kaur S."/>
            <person name="Stinson S.A."/>
            <person name="diCenzo G.C."/>
        </authorList>
    </citation>
    <scope>NUCLEOTIDE SEQUENCE</scope>
    <source>
        <strain evidence="2">QUZm001</strain>
    </source>
</reference>
<sequence length="196" mass="22309">MCAQLGNDINGLKAAIVALQDEIKILKTQVSTPVQSTTFSLIETEKIVNEVSERERRKNNVIIYECTEGKCKTNAEQLNVDTVFVKDMLSSLGSNDTDNLKISRLGKFDATKDDRRRPIRVTLHSENSVMLVLRASKQLKTSNNWKNIYLSKDRTPMQLEIHRNIRNELHQRLANGESNLRINYKNAIPNIVSSLN</sequence>
<dbReference type="PANTHER" id="PTHR37445">
    <property type="entry name" value="PROTEIN CBG24663"/>
    <property type="match status" value="1"/>
</dbReference>
<organism evidence="2 3">
    <name type="scientific">Zophobas morio</name>
    <dbReference type="NCBI Taxonomy" id="2755281"/>
    <lineage>
        <taxon>Eukaryota</taxon>
        <taxon>Metazoa</taxon>
        <taxon>Ecdysozoa</taxon>
        <taxon>Arthropoda</taxon>
        <taxon>Hexapoda</taxon>
        <taxon>Insecta</taxon>
        <taxon>Pterygota</taxon>
        <taxon>Neoptera</taxon>
        <taxon>Endopterygota</taxon>
        <taxon>Coleoptera</taxon>
        <taxon>Polyphaga</taxon>
        <taxon>Cucujiformia</taxon>
        <taxon>Tenebrionidae</taxon>
        <taxon>Zophobas</taxon>
    </lineage>
</organism>
<protein>
    <submittedName>
        <fullName evidence="2">Uncharacterized protein</fullName>
    </submittedName>
</protein>
<dbReference type="AlphaFoldDB" id="A0AA38ME17"/>
<accession>A0AA38ME17</accession>
<evidence type="ECO:0000313" key="2">
    <source>
        <dbReference type="EMBL" id="KAJ3652686.1"/>
    </source>
</evidence>
<gene>
    <name evidence="2" type="ORF">Zmor_018629</name>
</gene>
<name>A0AA38ME17_9CUCU</name>
<dbReference type="EMBL" id="JALNTZ010000005">
    <property type="protein sequence ID" value="KAJ3652686.1"/>
    <property type="molecule type" value="Genomic_DNA"/>
</dbReference>
<keyword evidence="3" id="KW-1185">Reference proteome</keyword>
<evidence type="ECO:0000256" key="1">
    <source>
        <dbReference type="SAM" id="Coils"/>
    </source>
</evidence>
<dbReference type="Proteomes" id="UP001168821">
    <property type="component" value="Unassembled WGS sequence"/>
</dbReference>
<keyword evidence="1" id="KW-0175">Coiled coil</keyword>
<proteinExistence type="predicted"/>
<dbReference type="PANTHER" id="PTHR37445:SF3">
    <property type="entry name" value="ZINC FINGER PHD-TYPE DOMAIN-CONTAINING PROTEIN"/>
    <property type="match status" value="1"/>
</dbReference>